<dbReference type="PANTHER" id="PTHR33408">
    <property type="entry name" value="TRANSPOSASE"/>
    <property type="match status" value="1"/>
</dbReference>
<dbReference type="Pfam" id="PF05598">
    <property type="entry name" value="DUF772"/>
    <property type="match status" value="1"/>
</dbReference>
<name>A0A7V8SVD0_9BACT</name>
<dbReference type="Proteomes" id="UP000567293">
    <property type="component" value="Unassembled WGS sequence"/>
</dbReference>
<dbReference type="Pfam" id="PF01609">
    <property type="entry name" value="DDE_Tnp_1"/>
    <property type="match status" value="1"/>
</dbReference>
<sequence length="465" mass="50973">MAEDSLFGALPEQFGPKREVGVGAPRLWEPVRDVIELRAASLDSLIGPDHQARLIWSYVLELDLSDLEARIKAREGVPGHPAITPRLLLALWLYATSEGVVSARLLARLCQSDAAYRWLCGGVGVNHRTLGEFRVDNSERLNRLLAQSVVALAAEGLIDLDTLAQDGVRVRASAGASSFRRRATIERQIADMLPVVAELAKEVDSDPVTNEQRLRKRRAQRAAERLSRLKAAVAKIEEIEARQSKKKEASAPQAAPQSQPPAQSQIPPPQDVKKPKPPRASTTDPDARVIKMPDGGFRPAYNMQVASVAGEQIVVAVDISTSSSDRGLARPMLEKINANYAKLPKQYLIDGGFAKNEDIEWAHGANVEVYCPPITNKHNTDPFAPRDNDGPGMSAWRRRMSSQEGKATYRERSIHECVNARGRKYGLVQLTVRGLAKAINILTLFALANNILQGARLRRIAAAAV</sequence>
<keyword evidence="5" id="KW-1185">Reference proteome</keyword>
<feature type="domain" description="Transposase InsH N-terminal" evidence="3">
    <location>
        <begin position="42"/>
        <end position="134"/>
    </location>
</feature>
<dbReference type="AlphaFoldDB" id="A0A7V8SVD0"/>
<proteinExistence type="predicted"/>
<dbReference type="GO" id="GO:0006313">
    <property type="term" value="P:DNA transposition"/>
    <property type="evidence" value="ECO:0007669"/>
    <property type="project" value="InterPro"/>
</dbReference>
<evidence type="ECO:0000256" key="1">
    <source>
        <dbReference type="SAM" id="MobiDB-lite"/>
    </source>
</evidence>
<evidence type="ECO:0000259" key="3">
    <source>
        <dbReference type="Pfam" id="PF05598"/>
    </source>
</evidence>
<evidence type="ECO:0000313" key="5">
    <source>
        <dbReference type="Proteomes" id="UP000567293"/>
    </source>
</evidence>
<feature type="compositionally biased region" description="Low complexity" evidence="1">
    <location>
        <begin position="250"/>
        <end position="265"/>
    </location>
</feature>
<dbReference type="InterPro" id="IPR008490">
    <property type="entry name" value="Transposase_InsH_N"/>
</dbReference>
<reference evidence="4" key="1">
    <citation type="submission" date="2020-06" db="EMBL/GenBank/DDBJ databases">
        <title>Legume-microbial interactions unlock mineral nutrients during tropical forest succession.</title>
        <authorList>
            <person name="Epihov D.Z."/>
        </authorList>
    </citation>
    <scope>NUCLEOTIDE SEQUENCE [LARGE SCALE GENOMIC DNA]</scope>
    <source>
        <strain evidence="4">Pan2503</strain>
    </source>
</reference>
<dbReference type="EMBL" id="JACDQQ010000195">
    <property type="protein sequence ID" value="MBA0083731.1"/>
    <property type="molecule type" value="Genomic_DNA"/>
</dbReference>
<dbReference type="InterPro" id="IPR002559">
    <property type="entry name" value="Transposase_11"/>
</dbReference>
<dbReference type="GO" id="GO:0004803">
    <property type="term" value="F:transposase activity"/>
    <property type="evidence" value="ECO:0007669"/>
    <property type="project" value="InterPro"/>
</dbReference>
<accession>A0A7V8SVD0</accession>
<organism evidence="4 5">
    <name type="scientific">Candidatus Acidiferrum panamense</name>
    <dbReference type="NCBI Taxonomy" id="2741543"/>
    <lineage>
        <taxon>Bacteria</taxon>
        <taxon>Pseudomonadati</taxon>
        <taxon>Acidobacteriota</taxon>
        <taxon>Terriglobia</taxon>
        <taxon>Candidatus Acidiferrales</taxon>
        <taxon>Candidatus Acidiferrum</taxon>
    </lineage>
</organism>
<protein>
    <submittedName>
        <fullName evidence="4">IS1182 family transposase</fullName>
    </submittedName>
</protein>
<evidence type="ECO:0000313" key="4">
    <source>
        <dbReference type="EMBL" id="MBA0083731.1"/>
    </source>
</evidence>
<evidence type="ECO:0000259" key="2">
    <source>
        <dbReference type="Pfam" id="PF01609"/>
    </source>
</evidence>
<dbReference type="NCBIfam" id="NF033551">
    <property type="entry name" value="transpos_IS1182"/>
    <property type="match status" value="1"/>
</dbReference>
<feature type="compositionally biased region" description="Basic and acidic residues" evidence="1">
    <location>
        <begin position="378"/>
        <end position="389"/>
    </location>
</feature>
<dbReference type="InterPro" id="IPR047629">
    <property type="entry name" value="IS1182_transpos"/>
</dbReference>
<feature type="region of interest" description="Disordered" evidence="1">
    <location>
        <begin position="378"/>
        <end position="406"/>
    </location>
</feature>
<feature type="region of interest" description="Disordered" evidence="1">
    <location>
        <begin position="241"/>
        <end position="292"/>
    </location>
</feature>
<feature type="domain" description="Transposase IS4-like" evidence="2">
    <location>
        <begin position="286"/>
        <end position="450"/>
    </location>
</feature>
<gene>
    <name evidence="4" type="ORF">HRJ53_01930</name>
</gene>
<comment type="caution">
    <text evidence="4">The sequence shown here is derived from an EMBL/GenBank/DDBJ whole genome shotgun (WGS) entry which is preliminary data.</text>
</comment>
<dbReference type="GO" id="GO:0003677">
    <property type="term" value="F:DNA binding"/>
    <property type="evidence" value="ECO:0007669"/>
    <property type="project" value="InterPro"/>
</dbReference>